<reference evidence="1 2" key="1">
    <citation type="journal article" date="2014" name="ISME J.">
        <title>Ecophysiology of Thioploca ingrica as revealed by the complete genome sequence supplemented with proteomic evidence.</title>
        <authorList>
            <person name="Kojima H."/>
            <person name="Ogura Y."/>
            <person name="Yamamoto N."/>
            <person name="Togashi T."/>
            <person name="Mori H."/>
            <person name="Watanabe T."/>
            <person name="Nemoto F."/>
            <person name="Kurokawa K."/>
            <person name="Hayashi T."/>
            <person name="Fukui M."/>
        </authorList>
    </citation>
    <scope>NUCLEOTIDE SEQUENCE [LARGE SCALE GENOMIC DNA]</scope>
</reference>
<protein>
    <submittedName>
        <fullName evidence="1">Uncharacterized protein</fullName>
    </submittedName>
</protein>
<sequence length="258" mass="29272">MVLKQVGLLGAAVYTRALEPGKDYDWYVKTGDLQLFTPMEAIQRLALRNISRNDIPKLAVLIERQRIGLLLAEMPSQRIDHSNRIIHDTFYLEFDGHYQRSVLHAVAVLLLASEPHYPTLENHFIDYAERLFYNASASSQQILTTIALPVVNQQPDFSLALITLKKTALFANVANRNRCARYLINFEARQHGSFILVSTDRLNLEKSYQLAQKASECLLLTLSTEIPTEVDLSKGRLSLAIKQMINLTKSKRSSIEES</sequence>
<keyword evidence="2" id="KW-1185">Reference proteome</keyword>
<evidence type="ECO:0000313" key="2">
    <source>
        <dbReference type="Proteomes" id="UP000031623"/>
    </source>
</evidence>
<dbReference type="Proteomes" id="UP000031623">
    <property type="component" value="Chromosome"/>
</dbReference>
<dbReference type="KEGG" id="tig:THII_0888"/>
<name>A0A090AJR0_9GAMM</name>
<organism evidence="1 2">
    <name type="scientific">Thioploca ingrica</name>
    <dbReference type="NCBI Taxonomy" id="40754"/>
    <lineage>
        <taxon>Bacteria</taxon>
        <taxon>Pseudomonadati</taxon>
        <taxon>Pseudomonadota</taxon>
        <taxon>Gammaproteobacteria</taxon>
        <taxon>Thiotrichales</taxon>
        <taxon>Thiotrichaceae</taxon>
        <taxon>Thioploca</taxon>
    </lineage>
</organism>
<dbReference type="HOGENOM" id="CLU_1077425_0_0_6"/>
<dbReference type="AlphaFoldDB" id="A0A090AJR0"/>
<accession>A0A090AJR0</accession>
<gene>
    <name evidence="1" type="ORF">THII_0888</name>
</gene>
<evidence type="ECO:0000313" key="1">
    <source>
        <dbReference type="EMBL" id="BAP55185.1"/>
    </source>
</evidence>
<dbReference type="EMBL" id="AP014633">
    <property type="protein sequence ID" value="BAP55185.1"/>
    <property type="molecule type" value="Genomic_DNA"/>
</dbReference>
<dbReference type="STRING" id="40754.THII_0888"/>
<proteinExistence type="predicted"/>